<dbReference type="InterPro" id="IPR010985">
    <property type="entry name" value="Ribbon_hlx_hlx"/>
</dbReference>
<dbReference type="Gene3D" id="6.20.450.20">
    <property type="match status" value="1"/>
</dbReference>
<dbReference type="InterPro" id="IPR002145">
    <property type="entry name" value="CopG"/>
</dbReference>
<feature type="domain" description="Ribbon-helix-helix protein CopG" evidence="1">
    <location>
        <begin position="12"/>
        <end position="48"/>
    </location>
</feature>
<keyword evidence="3" id="KW-1185">Reference proteome</keyword>
<evidence type="ECO:0000313" key="2">
    <source>
        <dbReference type="EMBL" id="MBG3876410.1"/>
    </source>
</evidence>
<dbReference type="Proteomes" id="UP001194469">
    <property type="component" value="Unassembled WGS sequence"/>
</dbReference>
<gene>
    <name evidence="2" type="ORF">FVW20_05050</name>
</gene>
<protein>
    <submittedName>
        <fullName evidence="2">Ribbon-helix-helix protein, CopG family</fullName>
    </submittedName>
</protein>
<dbReference type="InterPro" id="IPR052991">
    <property type="entry name" value="Non-func_TypeII_TA_Antitoxin"/>
</dbReference>
<dbReference type="CDD" id="cd22233">
    <property type="entry name" value="RHH_CopAso-like"/>
    <property type="match status" value="1"/>
</dbReference>
<dbReference type="EMBL" id="VRYY01000111">
    <property type="protein sequence ID" value="MBG3876410.1"/>
    <property type="molecule type" value="Genomic_DNA"/>
</dbReference>
<dbReference type="PANTHER" id="PTHR40688:SF2">
    <property type="entry name" value="RIBBON-HELIX-HELIX PROTEIN COPG DOMAIN-CONTAINING PROTEIN"/>
    <property type="match status" value="1"/>
</dbReference>
<evidence type="ECO:0000259" key="1">
    <source>
        <dbReference type="Pfam" id="PF01402"/>
    </source>
</evidence>
<comment type="caution">
    <text evidence="2">The sequence shown here is derived from an EMBL/GenBank/DDBJ whole genome shotgun (WGS) entry which is preliminary data.</text>
</comment>
<accession>A0ABS0J2H6</accession>
<evidence type="ECO:0000313" key="3">
    <source>
        <dbReference type="Proteomes" id="UP001194469"/>
    </source>
</evidence>
<proteinExistence type="predicted"/>
<organism evidence="2 3">
    <name type="scientific">Nitratidesulfovibrio oxamicus</name>
    <dbReference type="NCBI Taxonomy" id="32016"/>
    <lineage>
        <taxon>Bacteria</taxon>
        <taxon>Pseudomonadati</taxon>
        <taxon>Thermodesulfobacteriota</taxon>
        <taxon>Desulfovibrionia</taxon>
        <taxon>Desulfovibrionales</taxon>
        <taxon>Desulfovibrionaceae</taxon>
        <taxon>Nitratidesulfovibrio</taxon>
    </lineage>
</organism>
<dbReference type="PANTHER" id="PTHR40688">
    <property type="match status" value="1"/>
</dbReference>
<dbReference type="SUPFAM" id="SSF47598">
    <property type="entry name" value="Ribbon-helix-helix"/>
    <property type="match status" value="1"/>
</dbReference>
<reference evidence="2 3" key="1">
    <citation type="submission" date="2019-08" db="EMBL/GenBank/DDBJ databases">
        <authorList>
            <person name="Luo N."/>
        </authorList>
    </citation>
    <scope>NUCLEOTIDE SEQUENCE [LARGE SCALE GENOMIC DNA]</scope>
    <source>
        <strain evidence="2 3">NCIMB 9442</strain>
    </source>
</reference>
<dbReference type="Pfam" id="PF01402">
    <property type="entry name" value="RHH_1"/>
    <property type="match status" value="1"/>
</dbReference>
<sequence>MTTEGHPMQHPTTIRFDQDTVVRLDEIAAATDSTRAAVIKEAVEQFLAYDAWFRLKVRQGLDAVREGRVVSHDEAKDRMRALGITLE</sequence>
<name>A0ABS0J2H6_9BACT</name>